<comment type="caution">
    <text evidence="8">The sequence shown here is derived from an EMBL/GenBank/DDBJ whole genome shotgun (WGS) entry which is preliminary data.</text>
</comment>
<feature type="compositionally biased region" description="Low complexity" evidence="6">
    <location>
        <begin position="670"/>
        <end position="703"/>
    </location>
</feature>
<dbReference type="STRING" id="1849047.A0A3D8QXG3"/>
<sequence>MVNRDPSPSLAVSASGRLGPAPLGSTSSTPAAHQQDAPRRLLPTSKLKLWTESRSHPNPTSAPPPAKTRSALQMSDHPILSVDTGLVGVCLVIRSRDGPRFVFHHPPRPIIDAVHHQHTQGTEIDQNEVEDGDDDDDDDGDGGRDGNGNGNGNGNGERAGEDTSDSELGDDAGYQKHGKAAARLDNPKASKRRTDHVGPLESDDHYDGLEGEQVVPWETVFDLPTKDLESILTPQRSFHKKRFELHLDPLYFVSYPVHLREDGTWKKQRKSKKDKQAKNQPPEDDRDEDDIDPLDPGPQQDLEKSVLLKPLSDDDDDHGGMTMFNAVFVLSIPEDGTDEHTFQRIHEVYDNVVKDFNKALKHAQAQCDYVWKESELIMSMKEKAREERRPMSWLWNEIMARSSLAAAIRDVSDAIMRSKIATVHLATNPPVDMSLQIPVPFYLSQLPSIIQSGQRNKGMPGLLVTTANPLLDDDGNIDHAHLNKHFALLLLDDKDKIISELQSDNTELSAPLIEYIKLSPPTQSFLQVAQANSISLNDVKTLAQHLIYWRRAIPIPPLHARDTFIVSPNCDSRKLPNASLAWIKAFPLAPQLPTFLATLSAAPRHYKSFFPSKDHRGQYMDMLAWLIRGGWVTQLRTFCWIMVWPEIIYEVEYERMSNQVKASKEPPKTSNSGSNGGNNNSSSNNNNSRRPYIASASSSSTDESGSEKDSKPPLASSNLPLTSEQIAESARLERIALKAEAENLAFAQAFASRPKPEATAHPSLNNAAHLANIAPHIIKDPHRIDEKDSLYMDAIGARIEDEKARKNWARFCRYFNGEDALESIALLEGMKRKEAWAIIALYQEHLLISRHW</sequence>
<feature type="domain" description="GATOR1 complex protein NPRL3 C-terminal HTH" evidence="7">
    <location>
        <begin position="794"/>
        <end position="846"/>
    </location>
</feature>
<gene>
    <name evidence="8" type="ORF">BP6252_09859</name>
</gene>
<dbReference type="PANTHER" id="PTHR13153">
    <property type="entry name" value="CGTHBA PROTEIN -14 GENE PROTEIN"/>
    <property type="match status" value="1"/>
</dbReference>
<evidence type="ECO:0000256" key="6">
    <source>
        <dbReference type="SAM" id="MobiDB-lite"/>
    </source>
</evidence>
<protein>
    <recommendedName>
        <fullName evidence="2 5">Nitrogen permease regulator 3</fullName>
    </recommendedName>
    <alternativeName>
        <fullName evidence="4 5">Required for meiotic nuclear division protein 11</fullName>
    </alternativeName>
</protein>
<feature type="compositionally biased region" description="Acidic residues" evidence="6">
    <location>
        <begin position="125"/>
        <end position="140"/>
    </location>
</feature>
<evidence type="ECO:0000256" key="4">
    <source>
        <dbReference type="ARBA" id="ARBA00030028"/>
    </source>
</evidence>
<evidence type="ECO:0000256" key="3">
    <source>
        <dbReference type="ARBA" id="ARBA00025376"/>
    </source>
</evidence>
<dbReference type="Pfam" id="PF03666">
    <property type="entry name" value="NPR3"/>
    <property type="match status" value="1"/>
</dbReference>
<evidence type="ECO:0000259" key="7">
    <source>
        <dbReference type="Pfam" id="PF24064"/>
    </source>
</evidence>
<feature type="region of interest" description="Disordered" evidence="6">
    <location>
        <begin position="264"/>
        <end position="305"/>
    </location>
</feature>
<feature type="compositionally biased region" description="Basic and acidic residues" evidence="6">
    <location>
        <begin position="274"/>
        <end position="283"/>
    </location>
</feature>
<keyword evidence="5" id="KW-0469">Meiosis</keyword>
<comment type="subcellular location">
    <subcellularLocation>
        <location evidence="5">Vacuole membrane</location>
        <topology evidence="5">Peripheral membrane protein</topology>
    </subcellularLocation>
</comment>
<comment type="function">
    <text evidence="3 5">Mediates inactivation of the TORC1 complex in response to amino acid starvation. Required for meiotic nuclear division.</text>
</comment>
<keyword evidence="9" id="KW-1185">Reference proteome</keyword>
<evidence type="ECO:0000313" key="8">
    <source>
        <dbReference type="EMBL" id="RDW66224.1"/>
    </source>
</evidence>
<feature type="compositionally biased region" description="Basic and acidic residues" evidence="6">
    <location>
        <begin position="195"/>
        <end position="208"/>
    </location>
</feature>
<dbReference type="AlphaFoldDB" id="A0A3D8QXG3"/>
<feature type="region of interest" description="Disordered" evidence="6">
    <location>
        <begin position="662"/>
        <end position="722"/>
    </location>
</feature>
<dbReference type="InterPro" id="IPR005365">
    <property type="entry name" value="Npr3"/>
</dbReference>
<dbReference type="GO" id="GO:0038202">
    <property type="term" value="P:TORC1 signaling"/>
    <property type="evidence" value="ECO:0007669"/>
    <property type="project" value="TreeGrafter"/>
</dbReference>
<dbReference type="Pfam" id="PF24064">
    <property type="entry name" value="HTH_NPRL3"/>
    <property type="match status" value="1"/>
</dbReference>
<dbReference type="EMBL" id="PDLM01000011">
    <property type="protein sequence ID" value="RDW66224.1"/>
    <property type="molecule type" value="Genomic_DNA"/>
</dbReference>
<dbReference type="Proteomes" id="UP000256645">
    <property type="component" value="Unassembled WGS sequence"/>
</dbReference>
<evidence type="ECO:0000256" key="1">
    <source>
        <dbReference type="ARBA" id="ARBA00010546"/>
    </source>
</evidence>
<dbReference type="GO" id="GO:0051321">
    <property type="term" value="P:meiotic cell cycle"/>
    <property type="evidence" value="ECO:0007669"/>
    <property type="project" value="UniProtKB-UniRule"/>
</dbReference>
<dbReference type="GO" id="GO:0034198">
    <property type="term" value="P:cellular response to amino acid starvation"/>
    <property type="evidence" value="ECO:0007669"/>
    <property type="project" value="TreeGrafter"/>
</dbReference>
<dbReference type="GO" id="GO:0005774">
    <property type="term" value="C:vacuolar membrane"/>
    <property type="evidence" value="ECO:0007669"/>
    <property type="project" value="UniProtKB-SubCell"/>
</dbReference>
<proteinExistence type="inferred from homology"/>
<reference evidence="8 9" key="1">
    <citation type="journal article" date="2018" name="IMA Fungus">
        <title>IMA Genome-F 9: Draft genome sequence of Annulohypoxylon stygium, Aspergillus mulundensis, Berkeleyomyces basicola (syn. Thielaviopsis basicola), Ceratocystis smalleyi, two Cercospora beticola strains, Coleophoma cylindrospora, Fusarium fracticaudum, Phialophora cf. hyalina, and Morchella septimelata.</title>
        <authorList>
            <person name="Wingfield B.D."/>
            <person name="Bills G.F."/>
            <person name="Dong Y."/>
            <person name="Huang W."/>
            <person name="Nel W.J."/>
            <person name="Swalarsk-Parry B.S."/>
            <person name="Vaghefi N."/>
            <person name="Wilken P.M."/>
            <person name="An Z."/>
            <person name="de Beer Z.W."/>
            <person name="De Vos L."/>
            <person name="Chen L."/>
            <person name="Duong T.A."/>
            <person name="Gao Y."/>
            <person name="Hammerbacher A."/>
            <person name="Kikkert J.R."/>
            <person name="Li Y."/>
            <person name="Li H."/>
            <person name="Li K."/>
            <person name="Li Q."/>
            <person name="Liu X."/>
            <person name="Ma X."/>
            <person name="Naidoo K."/>
            <person name="Pethybridge S.J."/>
            <person name="Sun J."/>
            <person name="Steenkamp E.T."/>
            <person name="van der Nest M.A."/>
            <person name="van Wyk S."/>
            <person name="Wingfield M.J."/>
            <person name="Xiong C."/>
            <person name="Yue Q."/>
            <person name="Zhang X."/>
        </authorList>
    </citation>
    <scope>NUCLEOTIDE SEQUENCE [LARGE SCALE GENOMIC DNA]</scope>
    <source>
        <strain evidence="8 9">BP6252</strain>
    </source>
</reference>
<dbReference type="GO" id="GO:1904262">
    <property type="term" value="P:negative regulation of TORC1 signaling"/>
    <property type="evidence" value="ECO:0007669"/>
    <property type="project" value="TreeGrafter"/>
</dbReference>
<evidence type="ECO:0000256" key="2">
    <source>
        <dbReference type="ARBA" id="ARBA00017880"/>
    </source>
</evidence>
<dbReference type="GO" id="GO:0010508">
    <property type="term" value="P:positive regulation of autophagy"/>
    <property type="evidence" value="ECO:0007669"/>
    <property type="project" value="TreeGrafter"/>
</dbReference>
<name>A0A3D8QXG3_9HELO</name>
<evidence type="ECO:0000313" key="9">
    <source>
        <dbReference type="Proteomes" id="UP000256645"/>
    </source>
</evidence>
<dbReference type="InterPro" id="IPR056603">
    <property type="entry name" value="HTH_NPRL3"/>
</dbReference>
<keyword evidence="5" id="KW-0732">Signal</keyword>
<dbReference type="OrthoDB" id="18648at2759"/>
<feature type="region of interest" description="Disordered" evidence="6">
    <location>
        <begin position="1"/>
        <end position="71"/>
    </location>
</feature>
<feature type="compositionally biased region" description="Gly residues" evidence="6">
    <location>
        <begin position="145"/>
        <end position="157"/>
    </location>
</feature>
<feature type="compositionally biased region" description="Acidic residues" evidence="6">
    <location>
        <begin position="284"/>
        <end position="293"/>
    </location>
</feature>
<evidence type="ECO:0000256" key="5">
    <source>
        <dbReference type="RuleBase" id="RU368069"/>
    </source>
</evidence>
<comment type="similarity">
    <text evidence="1 5">Belongs to the NPR3 family.</text>
</comment>
<organism evidence="8 9">
    <name type="scientific">Coleophoma cylindrospora</name>
    <dbReference type="NCBI Taxonomy" id="1849047"/>
    <lineage>
        <taxon>Eukaryota</taxon>
        <taxon>Fungi</taxon>
        <taxon>Dikarya</taxon>
        <taxon>Ascomycota</taxon>
        <taxon>Pezizomycotina</taxon>
        <taxon>Leotiomycetes</taxon>
        <taxon>Helotiales</taxon>
        <taxon>Dermateaceae</taxon>
        <taxon>Coleophoma</taxon>
    </lineage>
</organism>
<accession>A0A3D8QXG3</accession>
<dbReference type="GO" id="GO:1990130">
    <property type="term" value="C:GATOR1 complex"/>
    <property type="evidence" value="ECO:0007669"/>
    <property type="project" value="TreeGrafter"/>
</dbReference>
<dbReference type="PANTHER" id="PTHR13153:SF5">
    <property type="entry name" value="GATOR COMPLEX PROTEIN NPRL3"/>
    <property type="match status" value="1"/>
</dbReference>
<feature type="region of interest" description="Disordered" evidence="6">
    <location>
        <begin position="117"/>
        <end position="208"/>
    </location>
</feature>